<feature type="transmembrane region" description="Helical" evidence="6">
    <location>
        <begin position="21"/>
        <end position="43"/>
    </location>
</feature>
<proteinExistence type="predicted"/>
<evidence type="ECO:0000256" key="3">
    <source>
        <dbReference type="ARBA" id="ARBA00022692"/>
    </source>
</evidence>
<dbReference type="GO" id="GO:0005886">
    <property type="term" value="C:plasma membrane"/>
    <property type="evidence" value="ECO:0007669"/>
    <property type="project" value="UniProtKB-SubCell"/>
</dbReference>
<gene>
    <name evidence="7" type="ORF">PMI13_00787</name>
</gene>
<organism evidence="7 8">
    <name type="scientific">Chryseobacterium populi</name>
    <dbReference type="NCBI Taxonomy" id="1144316"/>
    <lineage>
        <taxon>Bacteria</taxon>
        <taxon>Pseudomonadati</taxon>
        <taxon>Bacteroidota</taxon>
        <taxon>Flavobacteriia</taxon>
        <taxon>Flavobacteriales</taxon>
        <taxon>Weeksellaceae</taxon>
        <taxon>Chryseobacterium group</taxon>
        <taxon>Chryseobacterium</taxon>
    </lineage>
</organism>
<keyword evidence="2" id="KW-1003">Cell membrane</keyword>
<dbReference type="InterPro" id="IPR002797">
    <property type="entry name" value="Polysacc_synth"/>
</dbReference>
<evidence type="ECO:0000256" key="1">
    <source>
        <dbReference type="ARBA" id="ARBA00004651"/>
    </source>
</evidence>
<comment type="subcellular location">
    <subcellularLocation>
        <location evidence="1">Cell membrane</location>
        <topology evidence="1">Multi-pass membrane protein</topology>
    </subcellularLocation>
</comment>
<evidence type="ECO:0000256" key="6">
    <source>
        <dbReference type="SAM" id="Phobius"/>
    </source>
</evidence>
<feature type="transmembrane region" description="Helical" evidence="6">
    <location>
        <begin position="328"/>
        <end position="349"/>
    </location>
</feature>
<feature type="transmembrane region" description="Helical" evidence="6">
    <location>
        <begin position="212"/>
        <end position="236"/>
    </location>
</feature>
<dbReference type="PANTHER" id="PTHR30250:SF11">
    <property type="entry name" value="O-ANTIGEN TRANSPORTER-RELATED"/>
    <property type="match status" value="1"/>
</dbReference>
<dbReference type="RefSeq" id="WP_007840882.1">
    <property type="nucleotide sequence ID" value="NZ_AKJY01000012.1"/>
</dbReference>
<dbReference type="Proteomes" id="UP000007509">
    <property type="component" value="Unassembled WGS sequence"/>
</dbReference>
<reference evidence="7 8" key="1">
    <citation type="journal article" date="2012" name="J. Bacteriol.">
        <title>Twenty-one genome sequences from Pseudomonas species and 19 genome sequences from diverse bacteria isolated from the rhizosphere and endosphere of Populus deltoides.</title>
        <authorList>
            <person name="Brown S.D."/>
            <person name="Utturkar S.M."/>
            <person name="Klingeman D.M."/>
            <person name="Johnson C.M."/>
            <person name="Martin S.L."/>
            <person name="Land M.L."/>
            <person name="Lu T.Y."/>
            <person name="Schadt C.W."/>
            <person name="Doktycz M.J."/>
            <person name="Pelletier D.A."/>
        </authorList>
    </citation>
    <scope>NUCLEOTIDE SEQUENCE [LARGE SCALE GENOMIC DNA]</scope>
    <source>
        <strain evidence="7 8">CF314</strain>
    </source>
</reference>
<evidence type="ECO:0000256" key="4">
    <source>
        <dbReference type="ARBA" id="ARBA00022989"/>
    </source>
</evidence>
<keyword evidence="4 6" id="KW-1133">Transmembrane helix</keyword>
<feature type="transmembrane region" description="Helical" evidence="6">
    <location>
        <begin position="150"/>
        <end position="171"/>
    </location>
</feature>
<comment type="caution">
    <text evidence="7">The sequence shown here is derived from an EMBL/GenBank/DDBJ whole genome shotgun (WGS) entry which is preliminary data.</text>
</comment>
<dbReference type="OrthoDB" id="1495589at2"/>
<feature type="transmembrane region" description="Helical" evidence="6">
    <location>
        <begin position="118"/>
        <end position="138"/>
    </location>
</feature>
<feature type="transmembrane region" description="Helical" evidence="6">
    <location>
        <begin position="361"/>
        <end position="380"/>
    </location>
</feature>
<evidence type="ECO:0000256" key="5">
    <source>
        <dbReference type="ARBA" id="ARBA00023136"/>
    </source>
</evidence>
<keyword evidence="8" id="KW-1185">Reference proteome</keyword>
<dbReference type="PATRIC" id="fig|1144316.3.peg.798"/>
<dbReference type="EMBL" id="AKJY01000012">
    <property type="protein sequence ID" value="EJL74907.1"/>
    <property type="molecule type" value="Genomic_DNA"/>
</dbReference>
<evidence type="ECO:0000313" key="8">
    <source>
        <dbReference type="Proteomes" id="UP000007509"/>
    </source>
</evidence>
<feature type="transmembrane region" description="Helical" evidence="6">
    <location>
        <begin position="177"/>
        <end position="200"/>
    </location>
</feature>
<keyword evidence="5 6" id="KW-0472">Membrane</keyword>
<evidence type="ECO:0000256" key="2">
    <source>
        <dbReference type="ARBA" id="ARBA00022475"/>
    </source>
</evidence>
<feature type="transmembrane region" description="Helical" evidence="6">
    <location>
        <begin position="297"/>
        <end position="316"/>
    </location>
</feature>
<evidence type="ECO:0000313" key="7">
    <source>
        <dbReference type="EMBL" id="EJL74907.1"/>
    </source>
</evidence>
<sequence length="417" mass="48169">MKDKLKTIVKTAIFKDSLIYGLTNALYTGLPILLMPFLIAVLNPADYGKIELFRSITMVLTPIVGLSTVQSITRYYYDLNEEDFKKFTASIIILQLINSVVALIIMYIVSFFIAKEYYILMVLAIIFFVFNQITEALLSIYRVKRQPRNYLIIRIGIVVLDLLLLTILYYTFTKYDWTYRVLPNVVSTTVLGIICLSLLWKKFDIKFQFDYPLLKIAVIFSTPLIIHMISGYILNIGDRFFITYYLGTGELGNYSVAYQIGLIVSFFFTSFNLAWTPTFFEWMEQEKYSAINKVKKVIFVIIPLIGFFSVLGWNILSKSIPNLAKYNVDLKLVVIITLAYIILSFYKFNSNYYFYFKQTKTLATITFVTGIVCVVLYMILIPKMGVMGAAIATLITFILMFISTYIFKPNEKNIEKP</sequence>
<name>J2T9V2_9FLAO</name>
<dbReference type="PANTHER" id="PTHR30250">
    <property type="entry name" value="PST FAMILY PREDICTED COLANIC ACID TRANSPORTER"/>
    <property type="match status" value="1"/>
</dbReference>
<dbReference type="AlphaFoldDB" id="J2T9V2"/>
<keyword evidence="3 6" id="KW-0812">Transmembrane</keyword>
<feature type="transmembrane region" description="Helical" evidence="6">
    <location>
        <begin position="386"/>
        <end position="407"/>
    </location>
</feature>
<dbReference type="InterPro" id="IPR050833">
    <property type="entry name" value="Poly_Biosynth_Transport"/>
</dbReference>
<feature type="transmembrane region" description="Helical" evidence="6">
    <location>
        <begin position="89"/>
        <end position="112"/>
    </location>
</feature>
<accession>J2T9V2</accession>
<protein>
    <submittedName>
        <fullName evidence="7">Membrane protein involved in the export of O-antigen and teichoic acid</fullName>
    </submittedName>
</protein>
<feature type="transmembrane region" description="Helical" evidence="6">
    <location>
        <begin position="256"/>
        <end position="276"/>
    </location>
</feature>
<feature type="transmembrane region" description="Helical" evidence="6">
    <location>
        <begin position="55"/>
        <end position="77"/>
    </location>
</feature>
<dbReference type="Pfam" id="PF01943">
    <property type="entry name" value="Polysacc_synt"/>
    <property type="match status" value="1"/>
</dbReference>